<dbReference type="EMBL" id="JACHIG010000019">
    <property type="protein sequence ID" value="MBB5035554.1"/>
    <property type="molecule type" value="Genomic_DNA"/>
</dbReference>
<keyword evidence="2" id="KW-1185">Reference proteome</keyword>
<protein>
    <submittedName>
        <fullName evidence="1">Uncharacterized protein</fullName>
    </submittedName>
</protein>
<organism evidence="1 2">
    <name type="scientific">Prosthecobacter vanneervenii</name>
    <dbReference type="NCBI Taxonomy" id="48466"/>
    <lineage>
        <taxon>Bacteria</taxon>
        <taxon>Pseudomonadati</taxon>
        <taxon>Verrucomicrobiota</taxon>
        <taxon>Verrucomicrobiia</taxon>
        <taxon>Verrucomicrobiales</taxon>
        <taxon>Verrucomicrobiaceae</taxon>
        <taxon>Prosthecobacter</taxon>
    </lineage>
</organism>
<gene>
    <name evidence="1" type="ORF">HNQ65_005167</name>
</gene>
<name>A0A7W8DMK3_9BACT</name>
<dbReference type="AlphaFoldDB" id="A0A7W8DMK3"/>
<sequence>MSSLALAERPSALIPATTARVTIPIKASEGIFLIQTSRHLKFQFNLQVRS</sequence>
<dbReference type="Proteomes" id="UP000590740">
    <property type="component" value="Unassembled WGS sequence"/>
</dbReference>
<evidence type="ECO:0000313" key="2">
    <source>
        <dbReference type="Proteomes" id="UP000590740"/>
    </source>
</evidence>
<proteinExistence type="predicted"/>
<accession>A0A7W8DMK3</accession>
<evidence type="ECO:0000313" key="1">
    <source>
        <dbReference type="EMBL" id="MBB5035554.1"/>
    </source>
</evidence>
<reference evidence="1 2" key="1">
    <citation type="submission" date="2020-08" db="EMBL/GenBank/DDBJ databases">
        <title>Genomic Encyclopedia of Type Strains, Phase IV (KMG-IV): sequencing the most valuable type-strain genomes for metagenomic binning, comparative biology and taxonomic classification.</title>
        <authorList>
            <person name="Goeker M."/>
        </authorList>
    </citation>
    <scope>NUCLEOTIDE SEQUENCE [LARGE SCALE GENOMIC DNA]</scope>
    <source>
        <strain evidence="1 2">DSM 12252</strain>
    </source>
</reference>
<comment type="caution">
    <text evidence="1">The sequence shown here is derived from an EMBL/GenBank/DDBJ whole genome shotgun (WGS) entry which is preliminary data.</text>
</comment>